<accession>A0A8T0E999</accession>
<dbReference type="EMBL" id="JABXBU010002230">
    <property type="protein sequence ID" value="KAF8767916.1"/>
    <property type="molecule type" value="Genomic_DNA"/>
</dbReference>
<dbReference type="Proteomes" id="UP000807504">
    <property type="component" value="Unassembled WGS sequence"/>
</dbReference>
<protein>
    <submittedName>
        <fullName evidence="1">Uncharacterized protein</fullName>
    </submittedName>
</protein>
<name>A0A8T0E999_ARGBR</name>
<comment type="caution">
    <text evidence="1">The sequence shown here is derived from an EMBL/GenBank/DDBJ whole genome shotgun (WGS) entry which is preliminary data.</text>
</comment>
<keyword evidence="2" id="KW-1185">Reference proteome</keyword>
<reference evidence="1" key="1">
    <citation type="journal article" date="2020" name="bioRxiv">
        <title>Chromosome-level reference genome of the European wasp spider Argiope bruennichi: a resource for studies on range expansion and evolutionary adaptation.</title>
        <authorList>
            <person name="Sheffer M.M."/>
            <person name="Hoppe A."/>
            <person name="Krehenwinkel H."/>
            <person name="Uhl G."/>
            <person name="Kuss A.W."/>
            <person name="Jensen L."/>
            <person name="Jensen C."/>
            <person name="Gillespie R.G."/>
            <person name="Hoff K.J."/>
            <person name="Prost S."/>
        </authorList>
    </citation>
    <scope>NUCLEOTIDE SEQUENCE</scope>
</reference>
<organism evidence="1 2">
    <name type="scientific">Argiope bruennichi</name>
    <name type="common">Wasp spider</name>
    <name type="synonym">Aranea bruennichi</name>
    <dbReference type="NCBI Taxonomy" id="94029"/>
    <lineage>
        <taxon>Eukaryota</taxon>
        <taxon>Metazoa</taxon>
        <taxon>Ecdysozoa</taxon>
        <taxon>Arthropoda</taxon>
        <taxon>Chelicerata</taxon>
        <taxon>Arachnida</taxon>
        <taxon>Araneae</taxon>
        <taxon>Araneomorphae</taxon>
        <taxon>Entelegynae</taxon>
        <taxon>Araneoidea</taxon>
        <taxon>Araneidae</taxon>
        <taxon>Argiope</taxon>
    </lineage>
</organism>
<evidence type="ECO:0000313" key="1">
    <source>
        <dbReference type="EMBL" id="KAF8767916.1"/>
    </source>
</evidence>
<gene>
    <name evidence="1" type="ORF">HNY73_020790</name>
</gene>
<proteinExistence type="predicted"/>
<reference evidence="1" key="2">
    <citation type="submission" date="2020-06" db="EMBL/GenBank/DDBJ databases">
        <authorList>
            <person name="Sheffer M."/>
        </authorList>
    </citation>
    <scope>NUCLEOTIDE SEQUENCE</scope>
</reference>
<evidence type="ECO:0000313" key="2">
    <source>
        <dbReference type="Proteomes" id="UP000807504"/>
    </source>
</evidence>
<dbReference type="AlphaFoldDB" id="A0A8T0E999"/>
<sequence>MATESALVLEFAYNVIKEVLNTFTWFDYRNFIRQMLQGISRNATLLLIVPIIWYKIRADFNVMRTLIVLLEMVRRSTTVIVQKSNQRARILWFSYFDRMKSLKAPVNFPMHPLRLHCGLRGACLLRA</sequence>